<organism evidence="1 2">
    <name type="scientific">Dioscorea alata</name>
    <name type="common">Purple yam</name>
    <dbReference type="NCBI Taxonomy" id="55571"/>
    <lineage>
        <taxon>Eukaryota</taxon>
        <taxon>Viridiplantae</taxon>
        <taxon>Streptophyta</taxon>
        <taxon>Embryophyta</taxon>
        <taxon>Tracheophyta</taxon>
        <taxon>Spermatophyta</taxon>
        <taxon>Magnoliopsida</taxon>
        <taxon>Liliopsida</taxon>
        <taxon>Dioscoreales</taxon>
        <taxon>Dioscoreaceae</taxon>
        <taxon>Dioscorea</taxon>
    </lineage>
</organism>
<accession>A0ACB7U2E8</accession>
<proteinExistence type="predicted"/>
<dbReference type="EMBL" id="CM037029">
    <property type="protein sequence ID" value="KAH7654501.1"/>
    <property type="molecule type" value="Genomic_DNA"/>
</dbReference>
<evidence type="ECO:0000313" key="2">
    <source>
        <dbReference type="Proteomes" id="UP000827976"/>
    </source>
</evidence>
<sequence>MEHDTERNPSECDSTLTGAIFMSNRATKKECLKRGVFGLPQSQAKFVSEVKAGMLLFLFEHEERKLYGVFEATSDGAMNIIPNAFRSSGMLFPAQIIFKRIWACKPLRESEFGDCIRENYYTLNKFHFGLSLKQVMRLLGLFSLKKINVGEPQNLISKSSVVKTKSTGKDTLLDTEYTAADASHSFGNGSSYGHNTGPMYYEHPPASEDQMAVVKHEHRFHPSVQRASDGELPNFTHTATQIDSVLGRSFPVSQFHHHDFYDVLPASVGKQSSTTVVSSVHSVPHEHASHARSSPVVPGPYFRSPSSSSKQRLEGINFPYNDYPNLDLSGRGISDNLPKPVYEPFRDHLPSNDYLPLNCSNSHRTHEGLSSVYEPSRTILDRMSSLDNSNVQDHNNTPFPECFNSTASQNHLTAPGLFGTKAEEIPGLVLSPNKLHDYPFATQPEDFSREHWQRQFTPSDYIPLSIDERLPRSMEHPSLSSSPIAETSDLEYGYSPYFLENNDYERDYNKSRPSNPAPGNKYCSSYAKPINSDTFRKTSVFSRLSWNPSQDRQGRAHLIDNSVTLDQLAKLLSQRRNQWNKKKGAKQSFRQHDYKQLECVLQMETSDSAFAAELESDNVASTEEKTDVPFINFKRRSETCKVEHEAKTNCDNSSDKGKHKRRRLVRPSFDEEQQPFLKENRLSKRLTQRTGEFEVLEIDRYNSGTGVQVGDSSVTSYVENRNEMSYPESNQGSLAFVKARKIACELMDLCDAGRTDEKDLVKSDDTVKILSMEANISPWTSTKLNLGEKTEEKFDMLADESSIVLVHRKCEAQKTNEVDDRNMRAFSDLGAERVSIKIYDECCKEASGNVNGRQEERDSCVSNHGNLLTQPDAKYGNTSNDVDQRNAEGQKAKVEDTINVVVDKDSSMLEEKLQDSKGDGDPSVGEASGKIDSEDFLQVEMNPNLN</sequence>
<reference evidence="2" key="1">
    <citation type="journal article" date="2022" name="Nat. Commun.">
        <title>Chromosome evolution and the genetic basis of agronomically important traits in greater yam.</title>
        <authorList>
            <person name="Bredeson J.V."/>
            <person name="Lyons J.B."/>
            <person name="Oniyinde I.O."/>
            <person name="Okereke N.R."/>
            <person name="Kolade O."/>
            <person name="Nnabue I."/>
            <person name="Nwadili C.O."/>
            <person name="Hribova E."/>
            <person name="Parker M."/>
            <person name="Nwogha J."/>
            <person name="Shu S."/>
            <person name="Carlson J."/>
            <person name="Kariba R."/>
            <person name="Muthemba S."/>
            <person name="Knop K."/>
            <person name="Barton G.J."/>
            <person name="Sherwood A.V."/>
            <person name="Lopez-Montes A."/>
            <person name="Asiedu R."/>
            <person name="Jamnadass R."/>
            <person name="Muchugi A."/>
            <person name="Goodstein D."/>
            <person name="Egesi C.N."/>
            <person name="Featherston J."/>
            <person name="Asfaw A."/>
            <person name="Simpson G.G."/>
            <person name="Dolezel J."/>
            <person name="Hendre P.S."/>
            <person name="Van Deynze A."/>
            <person name="Kumar P.L."/>
            <person name="Obidiegwu J.E."/>
            <person name="Bhattacharjee R."/>
            <person name="Rokhsar D.S."/>
        </authorList>
    </citation>
    <scope>NUCLEOTIDE SEQUENCE [LARGE SCALE GENOMIC DNA]</scope>
    <source>
        <strain evidence="2">cv. TDa95/00328</strain>
    </source>
</reference>
<comment type="caution">
    <text evidence="1">The sequence shown here is derived from an EMBL/GenBank/DDBJ whole genome shotgun (WGS) entry which is preliminary data.</text>
</comment>
<keyword evidence="2" id="KW-1185">Reference proteome</keyword>
<evidence type="ECO:0000313" key="1">
    <source>
        <dbReference type="EMBL" id="KAH7654501.1"/>
    </source>
</evidence>
<gene>
    <name evidence="1" type="ORF">IHE45_19G147100</name>
</gene>
<protein>
    <submittedName>
        <fullName evidence="1">Superoxide dismutase copper/zinc binding domain-containing protein</fullName>
    </submittedName>
</protein>
<name>A0ACB7U2E8_DIOAL</name>
<dbReference type="Proteomes" id="UP000827976">
    <property type="component" value="Chromosome 19"/>
</dbReference>